<dbReference type="AlphaFoldDB" id="A0A3D9DQT7"/>
<feature type="transmembrane region" description="Helical" evidence="1">
    <location>
        <begin position="338"/>
        <end position="364"/>
    </location>
</feature>
<name>A0A3D9DQT7_9FLAO</name>
<keyword evidence="4" id="KW-1185">Reference proteome</keyword>
<dbReference type="EMBL" id="QNUH01000001">
    <property type="protein sequence ID" value="REC80201.1"/>
    <property type="molecule type" value="Genomic_DNA"/>
</dbReference>
<dbReference type="GO" id="GO:0016020">
    <property type="term" value="C:membrane"/>
    <property type="evidence" value="ECO:0007669"/>
    <property type="project" value="TreeGrafter"/>
</dbReference>
<feature type="transmembrane region" description="Helical" evidence="1">
    <location>
        <begin position="96"/>
        <end position="122"/>
    </location>
</feature>
<dbReference type="InterPro" id="IPR002656">
    <property type="entry name" value="Acyl_transf_3_dom"/>
</dbReference>
<feature type="transmembrane region" description="Helical" evidence="1">
    <location>
        <begin position="249"/>
        <end position="266"/>
    </location>
</feature>
<dbReference type="GO" id="GO:0016747">
    <property type="term" value="F:acyltransferase activity, transferring groups other than amino-acyl groups"/>
    <property type="evidence" value="ECO:0007669"/>
    <property type="project" value="InterPro"/>
</dbReference>
<evidence type="ECO:0000313" key="3">
    <source>
        <dbReference type="EMBL" id="REC80201.1"/>
    </source>
</evidence>
<evidence type="ECO:0000259" key="2">
    <source>
        <dbReference type="Pfam" id="PF01757"/>
    </source>
</evidence>
<dbReference type="Proteomes" id="UP000257030">
    <property type="component" value="Unassembled WGS sequence"/>
</dbReference>
<sequence length="379" mass="43561">MDSKKHIFFGGLNELRAIAAFSVILHHIELFKHRDKIGSLFGSKYTAYFIEHLGKNGVYLFFVLSGFLITYLLLSEKKKNSRIDFKKFYLRRIFRIWPLYYIIILISFLLIPALANSFQIFSITPSYYNLITDSSNYDLTAILLYALFLPNFALYAGKVIVGASQSWSVGVEEQFYIVWPVIVSFITRKLIAVVFGVILIAFIIVNLQFPNSLLGTLAAVIPFEFMAIGALGGYFYSEYSGAITQYTKSKSIYIAVLVLIGFLIAVPVFTLYIQNIILGFAFLLLILVSINQSNPITFRNKYFSYLGNISYGIYMYHPFVMFLLFPLFYKILAFYNNIFIFNIGIYIGISVATVFISYISFTYIEKRFIKIKDSKFKTL</sequence>
<feature type="transmembrane region" description="Helical" evidence="1">
    <location>
        <begin position="217"/>
        <end position="237"/>
    </location>
</feature>
<dbReference type="InterPro" id="IPR050879">
    <property type="entry name" value="Acyltransferase_3"/>
</dbReference>
<dbReference type="RefSeq" id="WP_116010147.1">
    <property type="nucleotide sequence ID" value="NZ_QNUH01000001.1"/>
</dbReference>
<feature type="transmembrane region" description="Helical" evidence="1">
    <location>
        <begin position="175"/>
        <end position="205"/>
    </location>
</feature>
<feature type="transmembrane region" description="Helical" evidence="1">
    <location>
        <begin position="272"/>
        <end position="290"/>
    </location>
</feature>
<gene>
    <name evidence="3" type="ORF">DRF60_00345</name>
</gene>
<reference evidence="3 4" key="1">
    <citation type="journal article" date="2010" name="Syst. Appl. Microbiol.">
        <title>Four new species of Chryseobacterium from the rhizosphere of coastal sand dune plants, Chryseobacterium elymi sp. nov., Chryseobacterium hagamense sp. nov., Chryseobacterium lathyri sp. nov. and Chryseobacterium rhizosphaerae sp. nov.</title>
        <authorList>
            <person name="Cho S.H."/>
            <person name="Lee K.S."/>
            <person name="Shin D.S."/>
            <person name="Han J.H."/>
            <person name="Park K.S."/>
            <person name="Lee C.H."/>
            <person name="Park K.H."/>
            <person name="Kim S.B."/>
        </authorList>
    </citation>
    <scope>NUCLEOTIDE SEQUENCE [LARGE SCALE GENOMIC DNA]</scope>
    <source>
        <strain evidence="3 4">KCTC 22547</strain>
    </source>
</reference>
<comment type="caution">
    <text evidence="3">The sequence shown here is derived from an EMBL/GenBank/DDBJ whole genome shotgun (WGS) entry which is preliminary data.</text>
</comment>
<organism evidence="3 4">
    <name type="scientific">Chryseobacterium elymi</name>
    <dbReference type="NCBI Taxonomy" id="395936"/>
    <lineage>
        <taxon>Bacteria</taxon>
        <taxon>Pseudomonadati</taxon>
        <taxon>Bacteroidota</taxon>
        <taxon>Flavobacteriia</taxon>
        <taxon>Flavobacteriales</taxon>
        <taxon>Weeksellaceae</taxon>
        <taxon>Chryseobacterium group</taxon>
        <taxon>Chryseobacterium</taxon>
    </lineage>
</organism>
<evidence type="ECO:0000256" key="1">
    <source>
        <dbReference type="SAM" id="Phobius"/>
    </source>
</evidence>
<feature type="transmembrane region" description="Helical" evidence="1">
    <location>
        <begin position="311"/>
        <end position="332"/>
    </location>
</feature>
<protein>
    <recommendedName>
        <fullName evidence="2">Acyltransferase 3 domain-containing protein</fullName>
    </recommendedName>
</protein>
<feature type="transmembrane region" description="Helical" evidence="1">
    <location>
        <begin position="58"/>
        <end position="75"/>
    </location>
</feature>
<evidence type="ECO:0000313" key="4">
    <source>
        <dbReference type="Proteomes" id="UP000257030"/>
    </source>
</evidence>
<dbReference type="Pfam" id="PF01757">
    <property type="entry name" value="Acyl_transf_3"/>
    <property type="match status" value="1"/>
</dbReference>
<feature type="transmembrane region" description="Helical" evidence="1">
    <location>
        <begin position="142"/>
        <end position="163"/>
    </location>
</feature>
<keyword evidence="1" id="KW-0472">Membrane</keyword>
<dbReference type="PANTHER" id="PTHR23028:SF53">
    <property type="entry name" value="ACYL_TRANSF_3 DOMAIN-CONTAINING PROTEIN"/>
    <property type="match status" value="1"/>
</dbReference>
<keyword evidence="1" id="KW-0812">Transmembrane</keyword>
<dbReference type="GO" id="GO:0000271">
    <property type="term" value="P:polysaccharide biosynthetic process"/>
    <property type="evidence" value="ECO:0007669"/>
    <property type="project" value="TreeGrafter"/>
</dbReference>
<dbReference type="PANTHER" id="PTHR23028">
    <property type="entry name" value="ACETYLTRANSFERASE"/>
    <property type="match status" value="1"/>
</dbReference>
<dbReference type="OrthoDB" id="290051at2"/>
<accession>A0A3D9DQT7</accession>
<feature type="domain" description="Acyltransferase 3" evidence="2">
    <location>
        <begin position="11"/>
        <end position="359"/>
    </location>
</feature>
<keyword evidence="1" id="KW-1133">Transmembrane helix</keyword>
<proteinExistence type="predicted"/>